<evidence type="ECO:0000313" key="1">
    <source>
        <dbReference type="EMBL" id="PWH83239.1"/>
    </source>
</evidence>
<reference evidence="2" key="1">
    <citation type="submission" date="2018-05" db="EMBL/GenBank/DDBJ databases">
        <title>Algibacter marinivivus sp. nov., isolated from sample around a algae.</title>
        <authorList>
            <person name="Lu D."/>
        </authorList>
    </citation>
    <scope>NUCLEOTIDE SEQUENCE [LARGE SCALE GENOMIC DNA]</scope>
    <source>
        <strain evidence="2">ZY111</strain>
    </source>
</reference>
<dbReference type="EMBL" id="QFRI01000001">
    <property type="protein sequence ID" value="PWH83239.1"/>
    <property type="molecule type" value="Genomic_DNA"/>
</dbReference>
<accession>A0A2U2X628</accession>
<reference evidence="1 2" key="2">
    <citation type="submission" date="2018-05" db="EMBL/GenBank/DDBJ databases">
        <title>Algibacter marinivivus sp. nov., isolated from sample around a algae.</title>
        <authorList>
            <person name="Zhong X."/>
        </authorList>
    </citation>
    <scope>NUCLEOTIDE SEQUENCE [LARGE SCALE GENOMIC DNA]</scope>
    <source>
        <strain evidence="1 2">ZY111</strain>
    </source>
</reference>
<dbReference type="Proteomes" id="UP000245375">
    <property type="component" value="Unassembled WGS sequence"/>
</dbReference>
<comment type="caution">
    <text evidence="1">The sequence shown here is derived from an EMBL/GenBank/DDBJ whole genome shotgun (WGS) entry which is preliminary data.</text>
</comment>
<reference evidence="2" key="3">
    <citation type="submission" date="2018-05" db="EMBL/GenBank/DDBJ databases">
        <authorList>
            <person name="Lu D."/>
        </authorList>
    </citation>
    <scope>NUCLEOTIDE SEQUENCE [LARGE SCALE GENOMIC DNA]</scope>
    <source>
        <strain evidence="2">ZY111</strain>
    </source>
</reference>
<evidence type="ECO:0000313" key="2">
    <source>
        <dbReference type="Proteomes" id="UP000245375"/>
    </source>
</evidence>
<sequence length="187" mass="22423">MKLLHLTFLFFICSCASQKAEKKEDYNVINQYFLHQSKPMNVYINSLSLIKKPEAIFNGYLGWKKKAKKSKYLYRNKEWLFNNKEIDEMKGIYKNWKKIKWNKKLIIYDNINFINFKDVDSLNKIRNVSKVTHDPIYKISYPFFNKKKTKAFIIVEKEYIIGGHGSTDMIVMKKKQKQWVFHGNAPF</sequence>
<organism evidence="1 2">
    <name type="scientific">Algibacter marinivivus</name>
    <dbReference type="NCBI Taxonomy" id="2100723"/>
    <lineage>
        <taxon>Bacteria</taxon>
        <taxon>Pseudomonadati</taxon>
        <taxon>Bacteroidota</taxon>
        <taxon>Flavobacteriia</taxon>
        <taxon>Flavobacteriales</taxon>
        <taxon>Flavobacteriaceae</taxon>
        <taxon>Algibacter</taxon>
    </lineage>
</organism>
<protein>
    <submittedName>
        <fullName evidence="1">Uncharacterized protein</fullName>
    </submittedName>
</protein>
<dbReference type="PROSITE" id="PS51257">
    <property type="entry name" value="PROKAR_LIPOPROTEIN"/>
    <property type="match status" value="1"/>
</dbReference>
<gene>
    <name evidence="1" type="ORF">DIS18_01420</name>
</gene>
<proteinExistence type="predicted"/>
<dbReference type="AlphaFoldDB" id="A0A2U2X628"/>
<dbReference type="RefSeq" id="WP_109351263.1">
    <property type="nucleotide sequence ID" value="NZ_QFRI01000001.1"/>
</dbReference>
<name>A0A2U2X628_9FLAO</name>
<keyword evidence="2" id="KW-1185">Reference proteome</keyword>